<proteinExistence type="predicted"/>
<evidence type="ECO:0000313" key="1">
    <source>
        <dbReference type="EMBL" id="EUA88521.1"/>
    </source>
</evidence>
<protein>
    <submittedName>
        <fullName evidence="1">Uncharacterized protein</fullName>
    </submittedName>
</protein>
<dbReference type="EMBL" id="JAOL01000139">
    <property type="protein sequence ID" value="EUA88521.1"/>
    <property type="molecule type" value="Genomic_DNA"/>
</dbReference>
<reference evidence="1 2" key="1">
    <citation type="submission" date="2014-01" db="EMBL/GenBank/DDBJ databases">
        <authorList>
            <person name="Dobos K."/>
            <person name="Lenaerts A."/>
            <person name="Ordway D."/>
            <person name="DeGroote M.A."/>
            <person name="Parker T."/>
            <person name="Sizemore C."/>
            <person name="Tallon L.J."/>
            <person name="Sadzewicz L.K."/>
            <person name="Sengamalay N."/>
            <person name="Fraser C.M."/>
            <person name="Hine E."/>
            <person name="Shefchek K.A."/>
            <person name="Das S.P."/>
            <person name="Tettelin H."/>
        </authorList>
    </citation>
    <scope>NUCLEOTIDE SEQUENCE [LARGE SCALE GENOMIC DNA]</scope>
    <source>
        <strain evidence="1 2">Harvey</strain>
    </source>
</reference>
<gene>
    <name evidence="1" type="ORF">I551_5098</name>
</gene>
<evidence type="ECO:0000313" key="2">
    <source>
        <dbReference type="Proteomes" id="UP000020681"/>
    </source>
</evidence>
<dbReference type="Proteomes" id="UP000020681">
    <property type="component" value="Unassembled WGS sequence"/>
</dbReference>
<sequence>MKRGIVGIKRITDRSPKIFQRFLAWLLAASRITTASARREVKNLLPSVLPNLLGTPAIRA</sequence>
<name>A0ABN0QV64_MYCUL</name>
<organism evidence="1 2">
    <name type="scientific">Mycobacterium ulcerans str. Harvey</name>
    <dbReference type="NCBI Taxonomy" id="1299332"/>
    <lineage>
        <taxon>Bacteria</taxon>
        <taxon>Bacillati</taxon>
        <taxon>Actinomycetota</taxon>
        <taxon>Actinomycetes</taxon>
        <taxon>Mycobacteriales</taxon>
        <taxon>Mycobacteriaceae</taxon>
        <taxon>Mycobacterium</taxon>
        <taxon>Mycobacterium ulcerans group</taxon>
    </lineage>
</organism>
<comment type="caution">
    <text evidence="1">The sequence shown here is derived from an EMBL/GenBank/DDBJ whole genome shotgun (WGS) entry which is preliminary data.</text>
</comment>
<keyword evidence="2" id="KW-1185">Reference proteome</keyword>
<accession>A0ABN0QV64</accession>